<keyword evidence="1" id="KW-0862">Zinc</keyword>
<feature type="domain" description="C2H2-type" evidence="3">
    <location>
        <begin position="159"/>
        <end position="189"/>
    </location>
</feature>
<evidence type="ECO:0000313" key="5">
    <source>
        <dbReference type="Proteomes" id="UP000286045"/>
    </source>
</evidence>
<gene>
    <name evidence="4" type="ORF">EKO27_g8444</name>
</gene>
<dbReference type="EMBL" id="RYZI01000319">
    <property type="protein sequence ID" value="RWA06659.1"/>
    <property type="molecule type" value="Genomic_DNA"/>
</dbReference>
<dbReference type="PROSITE" id="PS50157">
    <property type="entry name" value="ZINC_FINGER_C2H2_2"/>
    <property type="match status" value="1"/>
</dbReference>
<name>A0A439CWR2_9PEZI</name>
<dbReference type="GO" id="GO:0008270">
    <property type="term" value="F:zinc ion binding"/>
    <property type="evidence" value="ECO:0007669"/>
    <property type="project" value="UniProtKB-KW"/>
</dbReference>
<organism evidence="4 5">
    <name type="scientific">Xylaria grammica</name>
    <dbReference type="NCBI Taxonomy" id="363999"/>
    <lineage>
        <taxon>Eukaryota</taxon>
        <taxon>Fungi</taxon>
        <taxon>Dikarya</taxon>
        <taxon>Ascomycota</taxon>
        <taxon>Pezizomycotina</taxon>
        <taxon>Sordariomycetes</taxon>
        <taxon>Xylariomycetidae</taxon>
        <taxon>Xylariales</taxon>
        <taxon>Xylariaceae</taxon>
        <taxon>Xylaria</taxon>
    </lineage>
</organism>
<dbReference type="SMART" id="SM00355">
    <property type="entry name" value="ZnF_C2H2"/>
    <property type="match status" value="3"/>
</dbReference>
<evidence type="ECO:0000256" key="2">
    <source>
        <dbReference type="SAM" id="MobiDB-lite"/>
    </source>
</evidence>
<feature type="region of interest" description="Disordered" evidence="2">
    <location>
        <begin position="26"/>
        <end position="46"/>
    </location>
</feature>
<keyword evidence="1" id="KW-0863">Zinc-finger</keyword>
<evidence type="ECO:0000259" key="3">
    <source>
        <dbReference type="PROSITE" id="PS50157"/>
    </source>
</evidence>
<dbReference type="InterPro" id="IPR013087">
    <property type="entry name" value="Znf_C2H2_type"/>
</dbReference>
<accession>A0A439CWR2</accession>
<evidence type="ECO:0000313" key="4">
    <source>
        <dbReference type="EMBL" id="RWA06659.1"/>
    </source>
</evidence>
<keyword evidence="5" id="KW-1185">Reference proteome</keyword>
<dbReference type="PROSITE" id="PS00028">
    <property type="entry name" value="ZINC_FINGER_C2H2_1"/>
    <property type="match status" value="1"/>
</dbReference>
<proteinExistence type="predicted"/>
<sequence length="284" mass="33719">MARFFENSDYYYNLDRSYYLGRRASSEWSSPSASTPMTREPSGESAITTYSSSSEYEVYDSPWPSMPVDNQDAIWPPMSDRSHDITFPLTNFSPANVPGTSEYANEDEWWLYYDFITDVEPAYWRLKEGFQATDQRPATRPAEDISTVVPRSPTNEGMFICLAKGCTKSFRRKADLERHYSQLHVAAEEKAKFPCDWKKCQRNKDPFHRRDHQRDHYRDYHHEDLMRRGSSGREDRNWWSTRKINPDWWRCARCLGRVKVEEYGYACPMCRMGCETERQYYRTH</sequence>
<protein>
    <recommendedName>
        <fullName evidence="3">C2H2-type domain-containing protein</fullName>
    </recommendedName>
</protein>
<comment type="caution">
    <text evidence="4">The sequence shown here is derived from an EMBL/GenBank/DDBJ whole genome shotgun (WGS) entry which is preliminary data.</text>
</comment>
<evidence type="ECO:0000256" key="1">
    <source>
        <dbReference type="PROSITE-ProRule" id="PRU00042"/>
    </source>
</evidence>
<reference evidence="4 5" key="1">
    <citation type="submission" date="2018-12" db="EMBL/GenBank/DDBJ databases">
        <title>Draft genome sequence of Xylaria grammica IHI A82.</title>
        <authorList>
            <person name="Buettner E."/>
            <person name="Kellner H."/>
        </authorList>
    </citation>
    <scope>NUCLEOTIDE SEQUENCE [LARGE SCALE GENOMIC DNA]</scope>
    <source>
        <strain evidence="4 5">IHI A82</strain>
    </source>
</reference>
<keyword evidence="1" id="KW-0479">Metal-binding</keyword>
<dbReference type="Gene3D" id="3.30.160.60">
    <property type="entry name" value="Classic Zinc Finger"/>
    <property type="match status" value="1"/>
</dbReference>
<dbReference type="Proteomes" id="UP000286045">
    <property type="component" value="Unassembled WGS sequence"/>
</dbReference>
<dbReference type="AlphaFoldDB" id="A0A439CWR2"/>
<dbReference type="STRING" id="363999.A0A439CWR2"/>